<protein>
    <submittedName>
        <fullName evidence="1">Uncharacterized protein</fullName>
    </submittedName>
</protein>
<organism evidence="1">
    <name type="scientific">viral metagenome</name>
    <dbReference type="NCBI Taxonomy" id="1070528"/>
    <lineage>
        <taxon>unclassified sequences</taxon>
        <taxon>metagenomes</taxon>
        <taxon>organismal metagenomes</taxon>
    </lineage>
</organism>
<sequence length="66" mass="8437">MIYYHNRCLFVYIYVNFDFIGSSKPYISWICRYLQRYSIYYFSFNLFLKKIETYLKCICEYIYKRK</sequence>
<dbReference type="EMBL" id="MN740569">
    <property type="protein sequence ID" value="QHU34381.1"/>
    <property type="molecule type" value="Genomic_DNA"/>
</dbReference>
<evidence type="ECO:0000313" key="1">
    <source>
        <dbReference type="EMBL" id="QHU34381.1"/>
    </source>
</evidence>
<accession>A0A6C0LXA0</accession>
<name>A0A6C0LXA0_9ZZZZ</name>
<reference evidence="1" key="1">
    <citation type="journal article" date="2020" name="Nature">
        <title>Giant virus diversity and host interactions through global metagenomics.</title>
        <authorList>
            <person name="Schulz F."/>
            <person name="Roux S."/>
            <person name="Paez-Espino D."/>
            <person name="Jungbluth S."/>
            <person name="Walsh D.A."/>
            <person name="Denef V.J."/>
            <person name="McMahon K.D."/>
            <person name="Konstantinidis K.T."/>
            <person name="Eloe-Fadrosh E.A."/>
            <person name="Kyrpides N.C."/>
            <person name="Woyke T."/>
        </authorList>
    </citation>
    <scope>NUCLEOTIDE SEQUENCE</scope>
    <source>
        <strain evidence="1">GVMAG-S-1016713-123</strain>
    </source>
</reference>
<dbReference type="AlphaFoldDB" id="A0A6C0LXA0"/>
<proteinExistence type="predicted"/>